<accession>A0AAU9DB14</accession>
<dbReference type="AlphaFoldDB" id="A0AAU9DB14"/>
<gene>
    <name evidence="1" type="ORF">KIMC2_14720</name>
</gene>
<sequence>MQQTIRLDSLTIPIPEGFEILPKAEVNDLRKKADLSCWWTMGDVEKRYHRKREWIKKVLYSKKFRPLLEHKCVMYAGTGGRRTYLFEPVGFSKFMREWFPEITREMEKGVK</sequence>
<evidence type="ECO:0000313" key="1">
    <source>
        <dbReference type="EMBL" id="BDR56910.1"/>
    </source>
</evidence>
<evidence type="ECO:0000313" key="2">
    <source>
        <dbReference type="Proteomes" id="UP001321804"/>
    </source>
</evidence>
<name>A0AAU9DB14_9LACO</name>
<dbReference type="Pfam" id="PF05595">
    <property type="entry name" value="DUF771"/>
    <property type="match status" value="1"/>
</dbReference>
<evidence type="ECO:0008006" key="3">
    <source>
        <dbReference type="Google" id="ProtNLM"/>
    </source>
</evidence>
<dbReference type="KEGG" id="xak:KIMC2_14720"/>
<protein>
    <recommendedName>
        <fullName evidence="3">DUF771 domain-containing protein</fullName>
    </recommendedName>
</protein>
<keyword evidence="2" id="KW-1185">Reference proteome</keyword>
<organism evidence="1 2">
    <name type="scientific">Xylocopilactobacillus apis</name>
    <dbReference type="NCBI Taxonomy" id="2932183"/>
    <lineage>
        <taxon>Bacteria</taxon>
        <taxon>Bacillati</taxon>
        <taxon>Bacillota</taxon>
        <taxon>Bacilli</taxon>
        <taxon>Lactobacillales</taxon>
        <taxon>Lactobacillaceae</taxon>
        <taxon>Xylocopilactobacillus</taxon>
    </lineage>
</organism>
<dbReference type="InterPro" id="IPR008489">
    <property type="entry name" value="DUF771"/>
</dbReference>
<dbReference type="Proteomes" id="UP001321804">
    <property type="component" value="Chromosome"/>
</dbReference>
<dbReference type="RefSeq" id="WP_317695502.1">
    <property type="nucleotide sequence ID" value="NZ_AP026801.1"/>
</dbReference>
<dbReference type="EMBL" id="AP026801">
    <property type="protein sequence ID" value="BDR56910.1"/>
    <property type="molecule type" value="Genomic_DNA"/>
</dbReference>
<proteinExistence type="predicted"/>
<reference evidence="1 2" key="1">
    <citation type="journal article" date="2023" name="Microbiol. Spectr.">
        <title>Symbiosis of Carpenter Bees with Uncharacterized Lactic Acid Bacteria Showing NAD Auxotrophy.</title>
        <authorList>
            <person name="Kawasaki S."/>
            <person name="Ozawa K."/>
            <person name="Mori T."/>
            <person name="Yamamoto A."/>
            <person name="Ito M."/>
            <person name="Ohkuma M."/>
            <person name="Sakamoto M."/>
            <person name="Matsutani M."/>
        </authorList>
    </citation>
    <scope>NUCLEOTIDE SEQUENCE [LARGE SCALE GENOMIC DNA]</scope>
    <source>
        <strain evidence="1 2">KimC2</strain>
    </source>
</reference>